<dbReference type="AlphaFoldDB" id="A0A4Y2VMS0"/>
<reference evidence="1 2" key="1">
    <citation type="journal article" date="2019" name="Sci. Rep.">
        <title>Orb-weaving spider Araneus ventricosus genome elucidates the spidroin gene catalogue.</title>
        <authorList>
            <person name="Kono N."/>
            <person name="Nakamura H."/>
            <person name="Ohtoshi R."/>
            <person name="Moran D.A.P."/>
            <person name="Shinohara A."/>
            <person name="Yoshida Y."/>
            <person name="Fujiwara M."/>
            <person name="Mori M."/>
            <person name="Tomita M."/>
            <person name="Arakawa K."/>
        </authorList>
    </citation>
    <scope>NUCLEOTIDE SEQUENCE [LARGE SCALE GENOMIC DNA]</scope>
</reference>
<organism evidence="1 2">
    <name type="scientific">Araneus ventricosus</name>
    <name type="common">Orbweaver spider</name>
    <name type="synonym">Epeira ventricosa</name>
    <dbReference type="NCBI Taxonomy" id="182803"/>
    <lineage>
        <taxon>Eukaryota</taxon>
        <taxon>Metazoa</taxon>
        <taxon>Ecdysozoa</taxon>
        <taxon>Arthropoda</taxon>
        <taxon>Chelicerata</taxon>
        <taxon>Arachnida</taxon>
        <taxon>Araneae</taxon>
        <taxon>Araneomorphae</taxon>
        <taxon>Entelegynae</taxon>
        <taxon>Araneoidea</taxon>
        <taxon>Araneidae</taxon>
        <taxon>Araneus</taxon>
    </lineage>
</organism>
<comment type="caution">
    <text evidence="1">The sequence shown here is derived from an EMBL/GenBank/DDBJ whole genome shotgun (WGS) entry which is preliminary data.</text>
</comment>
<dbReference type="EMBL" id="BGPR01048017">
    <property type="protein sequence ID" value="GBO25027.1"/>
    <property type="molecule type" value="Genomic_DNA"/>
</dbReference>
<proteinExistence type="predicted"/>
<dbReference type="OrthoDB" id="6436957at2759"/>
<feature type="non-terminal residue" evidence="1">
    <location>
        <position position="1"/>
    </location>
</feature>
<gene>
    <name evidence="1" type="ORF">AVEN_22521_1</name>
</gene>
<protein>
    <submittedName>
        <fullName evidence="1">Uncharacterized protein</fullName>
    </submittedName>
</protein>
<keyword evidence="2" id="KW-1185">Reference proteome</keyword>
<evidence type="ECO:0000313" key="1">
    <source>
        <dbReference type="EMBL" id="GBO25027.1"/>
    </source>
</evidence>
<accession>A0A4Y2VMS0</accession>
<sequence length="274" mass="30088">ETLSVTEEIEIFIPDTKVSFDLNCPELLITGETGICNVTILRGTDLQVRLNFGNDDEEDFVVPDATVVPVGFPVPYLLPPNSSGDSQPPEIVYVSVGELPFSILIGYDFLARDAGSFNVQVLAPKCNDGEKFCGKCDNSCPEKGTSVCAEETESFCSFTKTCVDSQDDTPCMGSLHESDFTEIRSFSVEAKESGYNYHPLEESDYTESALLSQRRDMTVMYAAVGSERFALRGKETGWNRCGKQKARTQTHNPSSSNCGVTYTMDGTQCQPSNY</sequence>
<dbReference type="Proteomes" id="UP000499080">
    <property type="component" value="Unassembled WGS sequence"/>
</dbReference>
<evidence type="ECO:0000313" key="2">
    <source>
        <dbReference type="Proteomes" id="UP000499080"/>
    </source>
</evidence>
<name>A0A4Y2VMS0_ARAVE</name>